<evidence type="ECO:0000256" key="2">
    <source>
        <dbReference type="SAM" id="Phobius"/>
    </source>
</evidence>
<dbReference type="RefSeq" id="WP_189039246.1">
    <property type="nucleotide sequence ID" value="NZ_BMMP01000017.1"/>
</dbReference>
<organism evidence="4 5">
    <name type="scientific">Streptomyces daqingensis</name>
    <dbReference type="NCBI Taxonomy" id="1472640"/>
    <lineage>
        <taxon>Bacteria</taxon>
        <taxon>Bacillati</taxon>
        <taxon>Actinomycetota</taxon>
        <taxon>Actinomycetes</taxon>
        <taxon>Kitasatosporales</taxon>
        <taxon>Streptomycetaceae</taxon>
        <taxon>Streptomyces</taxon>
    </lineage>
</organism>
<comment type="caution">
    <text evidence="4">The sequence shown here is derived from an EMBL/GenBank/DDBJ whole genome shotgun (WGS) entry which is preliminary data.</text>
</comment>
<feature type="compositionally biased region" description="Basic and acidic residues" evidence="1">
    <location>
        <begin position="179"/>
        <end position="190"/>
    </location>
</feature>
<dbReference type="Proteomes" id="UP000631535">
    <property type="component" value="Unassembled WGS sequence"/>
</dbReference>
<feature type="signal peptide" evidence="3">
    <location>
        <begin position="1"/>
        <end position="36"/>
    </location>
</feature>
<evidence type="ECO:0008006" key="6">
    <source>
        <dbReference type="Google" id="ProtNLM"/>
    </source>
</evidence>
<keyword evidence="2" id="KW-1133">Transmembrane helix</keyword>
<evidence type="ECO:0000313" key="4">
    <source>
        <dbReference type="EMBL" id="GGO55717.1"/>
    </source>
</evidence>
<accession>A0ABQ2MN97</accession>
<evidence type="ECO:0000256" key="1">
    <source>
        <dbReference type="SAM" id="MobiDB-lite"/>
    </source>
</evidence>
<keyword evidence="2" id="KW-0812">Transmembrane</keyword>
<feature type="chain" id="PRO_5046693432" description="TPM domain-containing protein" evidence="3">
    <location>
        <begin position="37"/>
        <end position="451"/>
    </location>
</feature>
<feature type="region of interest" description="Disordered" evidence="1">
    <location>
        <begin position="324"/>
        <end position="354"/>
    </location>
</feature>
<reference evidence="5" key="1">
    <citation type="journal article" date="2019" name="Int. J. Syst. Evol. Microbiol.">
        <title>The Global Catalogue of Microorganisms (GCM) 10K type strain sequencing project: providing services to taxonomists for standard genome sequencing and annotation.</title>
        <authorList>
            <consortium name="The Broad Institute Genomics Platform"/>
            <consortium name="The Broad Institute Genome Sequencing Center for Infectious Disease"/>
            <person name="Wu L."/>
            <person name="Ma J."/>
        </authorList>
    </citation>
    <scope>NUCLEOTIDE SEQUENCE [LARGE SCALE GENOMIC DNA]</scope>
    <source>
        <strain evidence="5">CGMCC 4.7178</strain>
    </source>
</reference>
<proteinExistence type="predicted"/>
<gene>
    <name evidence="4" type="ORF">GCM10012287_47640</name>
</gene>
<name>A0ABQ2MN97_9ACTN</name>
<evidence type="ECO:0000256" key="3">
    <source>
        <dbReference type="SAM" id="SignalP"/>
    </source>
</evidence>
<feature type="compositionally biased region" description="Basic residues" evidence="1">
    <location>
        <begin position="332"/>
        <end position="349"/>
    </location>
</feature>
<keyword evidence="2" id="KW-0472">Membrane</keyword>
<sequence length="451" mass="48130">MSTEHARKPARRVLGTLAAPALVLAALVGPAAPAHAEPGPGAKIAGALRESPVYVDPAYAGAVPPSRQRSLERQIERTGLPLHVVLVPLVEGDAFGGEADQLAEVVHARMGLDADEEWILITTSELGSTWLKGHEWPDEKHQARDAASAVGFQDEMDGKGLPAHVSRAIEIVDAGDGRKQYEEATEDLGKDSPVPGQEGSGPSTAVTVAVVSAAVLAMAAGAFVLVRRRRGPAPISSPSLVLAAARSSDERALRRRAQEQLVAFGEELSGFEAGGSPGADSAEELQHALDAYAAAGTVLDSARGLTDLAGVLALVTEGKESLRAVREPAARPPRKALTFRKQSKQRRQQPRPTLPVCFFHPLHGRADRRIRWRPLGRREVLRIAACRDCANAVHEHRAPEVLKDRHGGREVPYFEVPADESLWAATGYGSLGEETLTERVIRGDFSRLAGG</sequence>
<feature type="region of interest" description="Disordered" evidence="1">
    <location>
        <begin position="179"/>
        <end position="202"/>
    </location>
</feature>
<dbReference type="EMBL" id="BMMP01000017">
    <property type="protein sequence ID" value="GGO55717.1"/>
    <property type="molecule type" value="Genomic_DNA"/>
</dbReference>
<keyword evidence="3" id="KW-0732">Signal</keyword>
<feature type="transmembrane region" description="Helical" evidence="2">
    <location>
        <begin position="205"/>
        <end position="226"/>
    </location>
</feature>
<keyword evidence="5" id="KW-1185">Reference proteome</keyword>
<evidence type="ECO:0000313" key="5">
    <source>
        <dbReference type="Proteomes" id="UP000631535"/>
    </source>
</evidence>
<protein>
    <recommendedName>
        <fullName evidence="6">TPM domain-containing protein</fullName>
    </recommendedName>
</protein>